<organism evidence="18 19">
    <name type="scientific">Scyliorhinus torazame</name>
    <name type="common">Cloudy catshark</name>
    <name type="synonym">Catulus torazame</name>
    <dbReference type="NCBI Taxonomy" id="75743"/>
    <lineage>
        <taxon>Eukaryota</taxon>
        <taxon>Metazoa</taxon>
        <taxon>Chordata</taxon>
        <taxon>Craniata</taxon>
        <taxon>Vertebrata</taxon>
        <taxon>Chondrichthyes</taxon>
        <taxon>Elasmobranchii</taxon>
        <taxon>Galeomorphii</taxon>
        <taxon>Galeoidea</taxon>
        <taxon>Carcharhiniformes</taxon>
        <taxon>Scyliorhinidae</taxon>
        <taxon>Scyliorhinus</taxon>
    </lineage>
</organism>
<sequence>MPSSPPGNRLLFLALCLHYLPKADCCPKDCTCYSEPMTVSCQQQGFRAVPDGIPLRSQRIFLQNNKIPLVGSDSFNSRRNLTVLWLHSNNISIIQSGAFSGLGRLEELDIGENINLKSLTPTTFQGLVRLHTLHIHRCGLSQLPTGIFRGLGSLQYLYLQENVLEKLEDDLFVDLGNLTSLFLHGNRIRSLSENVFRGLGSLDKLLLHQNRIKLVHRMAFHDLGKLGLLYLFNNNITVLTGQTMEPLVSLQYLRLNGNQWICDCRAKSLWEWFRHFRGSSSVLECHTPSRLFLSDLKTLDRRDLETCLDSSSQIRTSIFSTRTRSGKLPTVETPPGSRDGPARCCDPGNEQSSLIYTLAKSAPSSYNSRGSTSNPLKDKENISKSRYTENDLSKNGTYKSGLSDAPMGTFSAKIDQSLVMLNPELLDNLDSSTSPTTKKKRKCYKKPKTDSAPCRLNNGSYRMLLWKSALPTVCLLCVLLYTC</sequence>
<dbReference type="InterPro" id="IPR001611">
    <property type="entry name" value="Leu-rich_rpt"/>
</dbReference>
<dbReference type="GO" id="GO:1905573">
    <property type="term" value="F:ganglioside GM1 binding"/>
    <property type="evidence" value="ECO:0007669"/>
    <property type="project" value="TreeGrafter"/>
</dbReference>
<dbReference type="SMART" id="SM00369">
    <property type="entry name" value="LRR_TYP"/>
    <property type="match status" value="7"/>
</dbReference>
<protein>
    <recommendedName>
        <fullName evidence="20">LRRCT domain-containing protein</fullName>
    </recommendedName>
</protein>
<evidence type="ECO:0000256" key="15">
    <source>
        <dbReference type="ARBA" id="ARBA00038236"/>
    </source>
</evidence>
<feature type="compositionally biased region" description="Basic and acidic residues" evidence="16">
    <location>
        <begin position="376"/>
        <end position="392"/>
    </location>
</feature>
<keyword evidence="12" id="KW-0325">Glycoprotein</keyword>
<dbReference type="GO" id="GO:0009897">
    <property type="term" value="C:external side of plasma membrane"/>
    <property type="evidence" value="ECO:0007669"/>
    <property type="project" value="TreeGrafter"/>
</dbReference>
<comment type="caution">
    <text evidence="18">The sequence shown here is derived from an EMBL/GenBank/DDBJ whole genome shotgun (WGS) entry which is preliminary data.</text>
</comment>
<keyword evidence="8 17" id="KW-0732">Signal</keyword>
<evidence type="ECO:0000256" key="10">
    <source>
        <dbReference type="ARBA" id="ARBA00023136"/>
    </source>
</evidence>
<keyword evidence="13" id="KW-0966">Cell projection</keyword>
<evidence type="ECO:0000256" key="8">
    <source>
        <dbReference type="ARBA" id="ARBA00022729"/>
    </source>
</evidence>
<dbReference type="PANTHER" id="PTHR24369">
    <property type="entry name" value="ANTIGEN BSP, PUTATIVE-RELATED"/>
    <property type="match status" value="1"/>
</dbReference>
<dbReference type="InterPro" id="IPR003591">
    <property type="entry name" value="Leu-rich_rpt_typical-subtyp"/>
</dbReference>
<dbReference type="InterPro" id="IPR032675">
    <property type="entry name" value="LRR_dom_sf"/>
</dbReference>
<evidence type="ECO:0000256" key="12">
    <source>
        <dbReference type="ARBA" id="ARBA00023180"/>
    </source>
</evidence>
<evidence type="ECO:0000256" key="11">
    <source>
        <dbReference type="ARBA" id="ARBA00023170"/>
    </source>
</evidence>
<evidence type="ECO:0000256" key="17">
    <source>
        <dbReference type="SAM" id="SignalP"/>
    </source>
</evidence>
<evidence type="ECO:0008006" key="20">
    <source>
        <dbReference type="Google" id="ProtNLM"/>
    </source>
</evidence>
<feature type="region of interest" description="Disordered" evidence="16">
    <location>
        <begin position="325"/>
        <end position="345"/>
    </location>
</feature>
<gene>
    <name evidence="18" type="ORF">scyTo_0017351</name>
</gene>
<dbReference type="InterPro" id="IPR050541">
    <property type="entry name" value="LRR_TM_domain-containing"/>
</dbReference>
<evidence type="ECO:0000256" key="13">
    <source>
        <dbReference type="ARBA" id="ARBA00023273"/>
    </source>
</evidence>
<feature type="compositionally biased region" description="Polar residues" evidence="16">
    <location>
        <begin position="363"/>
        <end position="375"/>
    </location>
</feature>
<proteinExistence type="inferred from homology"/>
<dbReference type="Pfam" id="PF13855">
    <property type="entry name" value="LRR_8"/>
    <property type="match status" value="3"/>
</dbReference>
<dbReference type="OMA" id="MWLNLLP"/>
<evidence type="ECO:0000256" key="16">
    <source>
        <dbReference type="SAM" id="MobiDB-lite"/>
    </source>
</evidence>
<name>A0A401PQU2_SCYTO</name>
<keyword evidence="7" id="KW-0433">Leucine-rich repeat</keyword>
<keyword evidence="14" id="KW-0449">Lipoprotein</keyword>
<evidence type="ECO:0000256" key="4">
    <source>
        <dbReference type="ARBA" id="ARBA00004484"/>
    </source>
</evidence>
<dbReference type="OrthoDB" id="546383at2759"/>
<evidence type="ECO:0000256" key="6">
    <source>
        <dbReference type="ARBA" id="ARBA00022475"/>
    </source>
</evidence>
<dbReference type="Proteomes" id="UP000288216">
    <property type="component" value="Unassembled WGS sequence"/>
</dbReference>
<comment type="subcellular location">
    <subcellularLocation>
        <location evidence="1">Cell membrane</location>
    </subcellularLocation>
    <subcellularLocation>
        <location evidence="3">Cell projection</location>
    </subcellularLocation>
    <subcellularLocation>
        <location evidence="2">Membrane raft</location>
    </subcellularLocation>
    <subcellularLocation>
        <location evidence="5">Membrane</location>
        <topology evidence="5">Lipid-anchor</topology>
    </subcellularLocation>
    <subcellularLocation>
        <location evidence="4">Perikaryon</location>
    </subcellularLocation>
</comment>
<feature type="region of interest" description="Disordered" evidence="16">
    <location>
        <begin position="363"/>
        <end position="400"/>
    </location>
</feature>
<evidence type="ECO:0000256" key="1">
    <source>
        <dbReference type="ARBA" id="ARBA00004236"/>
    </source>
</evidence>
<keyword evidence="10" id="KW-0472">Membrane</keyword>
<dbReference type="GO" id="GO:0035025">
    <property type="term" value="P:positive regulation of Rho protein signal transduction"/>
    <property type="evidence" value="ECO:0007669"/>
    <property type="project" value="TreeGrafter"/>
</dbReference>
<dbReference type="GO" id="GO:0043204">
    <property type="term" value="C:perikaryon"/>
    <property type="evidence" value="ECO:0007669"/>
    <property type="project" value="UniProtKB-SubCell"/>
</dbReference>
<dbReference type="SUPFAM" id="SSF52058">
    <property type="entry name" value="L domain-like"/>
    <property type="match status" value="1"/>
</dbReference>
<keyword evidence="19" id="KW-1185">Reference proteome</keyword>
<evidence type="ECO:0000256" key="7">
    <source>
        <dbReference type="ARBA" id="ARBA00022614"/>
    </source>
</evidence>
<keyword evidence="6" id="KW-1003">Cell membrane</keyword>
<evidence type="ECO:0000256" key="2">
    <source>
        <dbReference type="ARBA" id="ARBA00004285"/>
    </source>
</evidence>
<evidence type="ECO:0000256" key="3">
    <source>
        <dbReference type="ARBA" id="ARBA00004316"/>
    </source>
</evidence>
<feature type="chain" id="PRO_5019153240" description="LRRCT domain-containing protein" evidence="17">
    <location>
        <begin position="26"/>
        <end position="483"/>
    </location>
</feature>
<evidence type="ECO:0000256" key="5">
    <source>
        <dbReference type="ARBA" id="ARBA00004635"/>
    </source>
</evidence>
<keyword evidence="9" id="KW-0677">Repeat</keyword>
<dbReference type="EMBL" id="BFAA01011201">
    <property type="protein sequence ID" value="GCB75499.1"/>
    <property type="molecule type" value="Genomic_DNA"/>
</dbReference>
<dbReference type="AlphaFoldDB" id="A0A401PQU2"/>
<reference evidence="18 19" key="1">
    <citation type="journal article" date="2018" name="Nat. Ecol. Evol.">
        <title>Shark genomes provide insights into elasmobranch evolution and the origin of vertebrates.</title>
        <authorList>
            <person name="Hara Y"/>
            <person name="Yamaguchi K"/>
            <person name="Onimaru K"/>
            <person name="Kadota M"/>
            <person name="Koyanagi M"/>
            <person name="Keeley SD"/>
            <person name="Tatsumi K"/>
            <person name="Tanaka K"/>
            <person name="Motone F"/>
            <person name="Kageyama Y"/>
            <person name="Nozu R"/>
            <person name="Adachi N"/>
            <person name="Nishimura O"/>
            <person name="Nakagawa R"/>
            <person name="Tanegashima C"/>
            <person name="Kiyatake I"/>
            <person name="Matsumoto R"/>
            <person name="Murakumo K"/>
            <person name="Nishida K"/>
            <person name="Terakita A"/>
            <person name="Kuratani S"/>
            <person name="Sato K"/>
            <person name="Hyodo S Kuraku.S."/>
        </authorList>
    </citation>
    <scope>NUCLEOTIDE SEQUENCE [LARGE SCALE GENOMIC DNA]</scope>
</reference>
<dbReference type="GO" id="GO:1905576">
    <property type="term" value="F:ganglioside GT1b binding"/>
    <property type="evidence" value="ECO:0007669"/>
    <property type="project" value="TreeGrafter"/>
</dbReference>
<dbReference type="GO" id="GO:0042995">
    <property type="term" value="C:cell projection"/>
    <property type="evidence" value="ECO:0007669"/>
    <property type="project" value="UniProtKB-SubCell"/>
</dbReference>
<dbReference type="PANTHER" id="PTHR24369:SF174">
    <property type="entry name" value="RETICULON-4 RECEPTOR"/>
    <property type="match status" value="1"/>
</dbReference>
<evidence type="ECO:0000313" key="19">
    <source>
        <dbReference type="Proteomes" id="UP000288216"/>
    </source>
</evidence>
<dbReference type="Gene3D" id="3.80.10.10">
    <property type="entry name" value="Ribonuclease Inhibitor"/>
    <property type="match status" value="1"/>
</dbReference>
<accession>A0A401PQU2</accession>
<dbReference type="PROSITE" id="PS51450">
    <property type="entry name" value="LRR"/>
    <property type="match status" value="2"/>
</dbReference>
<dbReference type="GO" id="GO:0045121">
    <property type="term" value="C:membrane raft"/>
    <property type="evidence" value="ECO:0007669"/>
    <property type="project" value="UniProtKB-SubCell"/>
</dbReference>
<dbReference type="FunFam" id="3.80.10.10:FF:000018">
    <property type="entry name" value="Reticulon 4 receptor"/>
    <property type="match status" value="1"/>
</dbReference>
<evidence type="ECO:0000256" key="9">
    <source>
        <dbReference type="ARBA" id="ARBA00022737"/>
    </source>
</evidence>
<evidence type="ECO:0000313" key="18">
    <source>
        <dbReference type="EMBL" id="GCB75499.1"/>
    </source>
</evidence>
<keyword evidence="11" id="KW-0675">Receptor</keyword>
<feature type="signal peptide" evidence="17">
    <location>
        <begin position="1"/>
        <end position="25"/>
    </location>
</feature>
<dbReference type="STRING" id="75743.A0A401PQU2"/>
<evidence type="ECO:0000256" key="14">
    <source>
        <dbReference type="ARBA" id="ARBA00023288"/>
    </source>
</evidence>
<comment type="similarity">
    <text evidence="15">Belongs to the Nogo receptor family.</text>
</comment>